<feature type="region of interest" description="Disordered" evidence="1">
    <location>
        <begin position="1"/>
        <end position="25"/>
    </location>
</feature>
<keyword evidence="2" id="KW-1185">Reference proteome</keyword>
<proteinExistence type="predicted"/>
<evidence type="ECO:0000313" key="3">
    <source>
        <dbReference type="RefSeq" id="XP_030982785.1"/>
    </source>
</evidence>
<accession>A0A6P8B6K4</accession>
<dbReference type="AlphaFoldDB" id="A0A6P8B6K4"/>
<organism evidence="2 3">
    <name type="scientific">Pyricularia grisea</name>
    <name type="common">Crabgrass-specific blast fungus</name>
    <name type="synonym">Magnaporthe grisea</name>
    <dbReference type="NCBI Taxonomy" id="148305"/>
    <lineage>
        <taxon>Eukaryota</taxon>
        <taxon>Fungi</taxon>
        <taxon>Dikarya</taxon>
        <taxon>Ascomycota</taxon>
        <taxon>Pezizomycotina</taxon>
        <taxon>Sordariomycetes</taxon>
        <taxon>Sordariomycetidae</taxon>
        <taxon>Magnaporthales</taxon>
        <taxon>Pyriculariaceae</taxon>
        <taxon>Pyricularia</taxon>
    </lineage>
</organism>
<reference evidence="3" key="2">
    <citation type="submission" date="2019-10" db="EMBL/GenBank/DDBJ databases">
        <authorList>
            <consortium name="NCBI Genome Project"/>
        </authorList>
    </citation>
    <scope>NUCLEOTIDE SEQUENCE</scope>
    <source>
        <strain evidence="3">NI907</strain>
    </source>
</reference>
<name>A0A6P8B6K4_PYRGI</name>
<dbReference type="GeneID" id="41960889"/>
<evidence type="ECO:0000256" key="1">
    <source>
        <dbReference type="SAM" id="MobiDB-lite"/>
    </source>
</evidence>
<dbReference type="RefSeq" id="XP_030982785.1">
    <property type="nucleotide sequence ID" value="XM_031125980.1"/>
</dbReference>
<protein>
    <submittedName>
        <fullName evidence="3">Uncharacterized protein</fullName>
    </submittedName>
</protein>
<reference evidence="2 3" key="1">
    <citation type="journal article" date="2019" name="Mol. Biol. Evol.">
        <title>Blast fungal genomes show frequent chromosomal changes, gene gains and losses, and effector gene turnover.</title>
        <authorList>
            <person name="Gomez Luciano L.B."/>
            <person name="Jason Tsai I."/>
            <person name="Chuma I."/>
            <person name="Tosa Y."/>
            <person name="Chen Y.H."/>
            <person name="Li J.Y."/>
            <person name="Li M.Y."/>
            <person name="Jade Lu M.Y."/>
            <person name="Nakayashiki H."/>
            <person name="Li W.H."/>
        </authorList>
    </citation>
    <scope>NUCLEOTIDE SEQUENCE [LARGE SCALE GENOMIC DNA]</scope>
    <source>
        <strain evidence="2 3">NI907</strain>
    </source>
</reference>
<evidence type="ECO:0000313" key="2">
    <source>
        <dbReference type="Proteomes" id="UP000515153"/>
    </source>
</evidence>
<sequence>TTIISTREPETKSSSGPPRTHRAGKSTWLDRDAHSFWRYLQGAREWHYTGYTCLTEVSQDASMVRKDSDG</sequence>
<dbReference type="Proteomes" id="UP000515153">
    <property type="component" value="Chromosome I"/>
</dbReference>
<reference evidence="3" key="3">
    <citation type="submission" date="2025-08" db="UniProtKB">
        <authorList>
            <consortium name="RefSeq"/>
        </authorList>
    </citation>
    <scope>IDENTIFICATION</scope>
    <source>
        <strain evidence="3">NI907</strain>
    </source>
</reference>
<dbReference type="KEGG" id="pgri:PgNI_05951"/>
<feature type="non-terminal residue" evidence="3">
    <location>
        <position position="1"/>
    </location>
</feature>
<gene>
    <name evidence="3" type="ORF">PgNI_05951</name>
</gene>